<dbReference type="InterPro" id="IPR001387">
    <property type="entry name" value="Cro/C1-type_HTH"/>
</dbReference>
<feature type="domain" description="HTH cro/C1-type" evidence="1">
    <location>
        <begin position="14"/>
        <end position="73"/>
    </location>
</feature>
<name>A0A426DH68_9FIRM</name>
<evidence type="ECO:0000259" key="1">
    <source>
        <dbReference type="PROSITE" id="PS50943"/>
    </source>
</evidence>
<dbReference type="CDD" id="cd00093">
    <property type="entry name" value="HTH_XRE"/>
    <property type="match status" value="1"/>
</dbReference>
<dbReference type="Gene3D" id="1.10.260.40">
    <property type="entry name" value="lambda repressor-like DNA-binding domains"/>
    <property type="match status" value="1"/>
</dbReference>
<keyword evidence="3" id="KW-1185">Reference proteome</keyword>
<dbReference type="SUPFAM" id="SSF47413">
    <property type="entry name" value="lambda repressor-like DNA-binding domains"/>
    <property type="match status" value="1"/>
</dbReference>
<dbReference type="Pfam" id="PF01381">
    <property type="entry name" value="HTH_3"/>
    <property type="match status" value="1"/>
</dbReference>
<dbReference type="GO" id="GO:0003677">
    <property type="term" value="F:DNA binding"/>
    <property type="evidence" value="ECO:0007669"/>
    <property type="project" value="InterPro"/>
</dbReference>
<accession>A0A426DH68</accession>
<evidence type="ECO:0000313" key="2">
    <source>
        <dbReference type="EMBL" id="RRK32068.1"/>
    </source>
</evidence>
<dbReference type="EMBL" id="RHJS01000002">
    <property type="protein sequence ID" value="RRK32068.1"/>
    <property type="molecule type" value="Genomic_DNA"/>
</dbReference>
<reference evidence="2" key="1">
    <citation type="submission" date="2018-10" db="EMBL/GenBank/DDBJ databases">
        <title>Schaedlerella arabinophila gen. nov. sp. nov., isolated from the mouse intestinal tract and comparative analysis with the genome of the closely related altered Schaedler flora strain ASF502.</title>
        <authorList>
            <person name="Miyake S."/>
            <person name="Soh M."/>
            <person name="Seedorf H."/>
        </authorList>
    </citation>
    <scope>NUCLEOTIDE SEQUENCE [LARGE SCALE GENOMIC DNA]</scope>
    <source>
        <strain evidence="2">DSM 106076</strain>
    </source>
</reference>
<organism evidence="2 3">
    <name type="scientific">Schaedlerella arabinosiphila</name>
    <dbReference type="NCBI Taxonomy" id="2044587"/>
    <lineage>
        <taxon>Bacteria</taxon>
        <taxon>Bacillati</taxon>
        <taxon>Bacillota</taxon>
        <taxon>Clostridia</taxon>
        <taxon>Lachnospirales</taxon>
        <taxon>Lachnospiraceae</taxon>
        <taxon>Schaedlerella</taxon>
    </lineage>
</organism>
<comment type="caution">
    <text evidence="2">The sequence shown here is derived from an EMBL/GenBank/DDBJ whole genome shotgun (WGS) entry which is preliminary data.</text>
</comment>
<dbReference type="Proteomes" id="UP000274920">
    <property type="component" value="Unassembled WGS sequence"/>
</dbReference>
<proteinExistence type="predicted"/>
<dbReference type="PROSITE" id="PS50943">
    <property type="entry name" value="HTH_CROC1"/>
    <property type="match status" value="1"/>
</dbReference>
<dbReference type="RefSeq" id="WP_125127615.1">
    <property type="nucleotide sequence ID" value="NZ_RHJS01000002.1"/>
</dbReference>
<dbReference type="AlphaFoldDB" id="A0A426DH68"/>
<evidence type="ECO:0000313" key="3">
    <source>
        <dbReference type="Proteomes" id="UP000274920"/>
    </source>
</evidence>
<gene>
    <name evidence="2" type="ORF">EBB54_12330</name>
</gene>
<protein>
    <submittedName>
        <fullName evidence="2">XRE family transcriptional regulator</fullName>
    </submittedName>
</protein>
<sequence length="76" mass="8795">MQWIIRDIPLGTNIQKARMKRGLTQEQLIAQMQLHGSTMTRSTLANIEAGTRNIRACDLKLMKKILNADYEDFFKD</sequence>
<dbReference type="InterPro" id="IPR010982">
    <property type="entry name" value="Lambda_DNA-bd_dom_sf"/>
</dbReference>